<dbReference type="OrthoDB" id="1470350at2759"/>
<dbReference type="InterPro" id="IPR002403">
    <property type="entry name" value="Cyt_P450_E_grp-IV"/>
</dbReference>
<evidence type="ECO:0000256" key="5">
    <source>
        <dbReference type="ARBA" id="ARBA00023004"/>
    </source>
</evidence>
<name>A0A0D0BS87_9AGAR</name>
<dbReference type="EMBL" id="KN834786">
    <property type="protein sequence ID" value="KIK58196.1"/>
    <property type="molecule type" value="Genomic_DNA"/>
</dbReference>
<reference evidence="8 9" key="1">
    <citation type="submission" date="2014-04" db="EMBL/GenBank/DDBJ databases">
        <title>Evolutionary Origins and Diversification of the Mycorrhizal Mutualists.</title>
        <authorList>
            <consortium name="DOE Joint Genome Institute"/>
            <consortium name="Mycorrhizal Genomics Consortium"/>
            <person name="Kohler A."/>
            <person name="Kuo A."/>
            <person name="Nagy L.G."/>
            <person name="Floudas D."/>
            <person name="Copeland A."/>
            <person name="Barry K.W."/>
            <person name="Cichocki N."/>
            <person name="Veneault-Fourrey C."/>
            <person name="LaButti K."/>
            <person name="Lindquist E.A."/>
            <person name="Lipzen A."/>
            <person name="Lundell T."/>
            <person name="Morin E."/>
            <person name="Murat C."/>
            <person name="Riley R."/>
            <person name="Ohm R."/>
            <person name="Sun H."/>
            <person name="Tunlid A."/>
            <person name="Henrissat B."/>
            <person name="Grigoriev I.V."/>
            <person name="Hibbett D.S."/>
            <person name="Martin F."/>
        </authorList>
    </citation>
    <scope>NUCLEOTIDE SEQUENCE [LARGE SCALE GENOMIC DNA]</scope>
    <source>
        <strain evidence="8 9">FD-317 M1</strain>
    </source>
</reference>
<evidence type="ECO:0000256" key="1">
    <source>
        <dbReference type="ARBA" id="ARBA00001971"/>
    </source>
</evidence>
<dbReference type="InterPro" id="IPR001128">
    <property type="entry name" value="Cyt_P450"/>
</dbReference>
<dbReference type="SUPFAM" id="SSF48264">
    <property type="entry name" value="Cytochrome P450"/>
    <property type="match status" value="1"/>
</dbReference>
<dbReference type="PANTHER" id="PTHR24305:SF152">
    <property type="entry name" value="P450, PUTATIVE (EUROFUNG)-RELATED"/>
    <property type="match status" value="1"/>
</dbReference>
<evidence type="ECO:0000256" key="6">
    <source>
        <dbReference type="PIRSR" id="PIRSR602403-1"/>
    </source>
</evidence>
<keyword evidence="7" id="KW-0503">Monooxygenase</keyword>
<protein>
    <recommendedName>
        <fullName evidence="10">Cytochrome P450</fullName>
    </recommendedName>
</protein>
<keyword evidence="7" id="KW-0560">Oxidoreductase</keyword>
<keyword evidence="9" id="KW-1185">Reference proteome</keyword>
<keyword evidence="4 6" id="KW-0479">Metal-binding</keyword>
<comment type="similarity">
    <text evidence="3 7">Belongs to the cytochrome P450 family.</text>
</comment>
<dbReference type="PROSITE" id="PS00086">
    <property type="entry name" value="CYTOCHROME_P450"/>
    <property type="match status" value="1"/>
</dbReference>
<sequence length="470" mass="53324">MYLLLASLAFTYIGGSTFYRLFLHPLSEFPGPTLAALSEGYAAYFNLIKGGRWIAELDRLHKIYGIIGPNRLHFNYPRAYHDIYTFGTTLVKDSDLYHGIGAIAPQSAWATCDPQKAKARRALMAPLFSRRAILELEYTIQQKVDRLISVLEEYYSTTGSSVEVSSAFRSLTADIITSYCFAESPNTLDHPHFDHPLVLSVEGTFKNFWLPRYFPWTVWWIINGPQKLVLWLLPQYKGFTDLRNGLQHQIDRFLTNPDLVTTTEHETVYQHLLAPKDVNKRPTKYELLDDAVIFAGAGSDTVGNAAYVGTYYATREKAISQRLAGELRKAWPNKDKPLSITALEKLPYLTAFIKETLRYSVGVNHPLSRVVGPNTPEIGGLKLPTGTRVEMSATFMHFNSDVFPDPFIFSPDRWLSGETAEMTHDLVPFSKGTRICLGWSELYLIFGNLFRKFNLNLVVDENTYVLFLST</sequence>
<evidence type="ECO:0000313" key="9">
    <source>
        <dbReference type="Proteomes" id="UP000053593"/>
    </source>
</evidence>
<comment type="pathway">
    <text evidence="2">Secondary metabolite biosynthesis.</text>
</comment>
<dbReference type="CDD" id="cd11062">
    <property type="entry name" value="CYP58-like"/>
    <property type="match status" value="1"/>
</dbReference>
<gene>
    <name evidence="8" type="ORF">GYMLUDRAFT_171188</name>
</gene>
<keyword evidence="6 7" id="KW-0349">Heme</keyword>
<dbReference type="GO" id="GO:0020037">
    <property type="term" value="F:heme binding"/>
    <property type="evidence" value="ECO:0007669"/>
    <property type="project" value="InterPro"/>
</dbReference>
<dbReference type="Gene3D" id="1.10.630.10">
    <property type="entry name" value="Cytochrome P450"/>
    <property type="match status" value="1"/>
</dbReference>
<dbReference type="GO" id="GO:0016705">
    <property type="term" value="F:oxidoreductase activity, acting on paired donors, with incorporation or reduction of molecular oxygen"/>
    <property type="evidence" value="ECO:0007669"/>
    <property type="project" value="InterPro"/>
</dbReference>
<evidence type="ECO:0000256" key="7">
    <source>
        <dbReference type="RuleBase" id="RU000461"/>
    </source>
</evidence>
<accession>A0A0D0BS87</accession>
<evidence type="ECO:0000256" key="3">
    <source>
        <dbReference type="ARBA" id="ARBA00010617"/>
    </source>
</evidence>
<keyword evidence="5 6" id="KW-0408">Iron</keyword>
<evidence type="ECO:0008006" key="10">
    <source>
        <dbReference type="Google" id="ProtNLM"/>
    </source>
</evidence>
<evidence type="ECO:0000313" key="8">
    <source>
        <dbReference type="EMBL" id="KIK58196.1"/>
    </source>
</evidence>
<evidence type="ECO:0000256" key="2">
    <source>
        <dbReference type="ARBA" id="ARBA00005179"/>
    </source>
</evidence>
<dbReference type="InterPro" id="IPR050121">
    <property type="entry name" value="Cytochrome_P450_monoxygenase"/>
</dbReference>
<dbReference type="Pfam" id="PF00067">
    <property type="entry name" value="p450"/>
    <property type="match status" value="1"/>
</dbReference>
<comment type="cofactor">
    <cofactor evidence="1 6">
        <name>heme</name>
        <dbReference type="ChEBI" id="CHEBI:30413"/>
    </cofactor>
</comment>
<dbReference type="AlphaFoldDB" id="A0A0D0BS87"/>
<organism evidence="8 9">
    <name type="scientific">Collybiopsis luxurians FD-317 M1</name>
    <dbReference type="NCBI Taxonomy" id="944289"/>
    <lineage>
        <taxon>Eukaryota</taxon>
        <taxon>Fungi</taxon>
        <taxon>Dikarya</taxon>
        <taxon>Basidiomycota</taxon>
        <taxon>Agaricomycotina</taxon>
        <taxon>Agaricomycetes</taxon>
        <taxon>Agaricomycetidae</taxon>
        <taxon>Agaricales</taxon>
        <taxon>Marasmiineae</taxon>
        <taxon>Omphalotaceae</taxon>
        <taxon>Collybiopsis</taxon>
        <taxon>Collybiopsis luxurians</taxon>
    </lineage>
</organism>
<dbReference type="PRINTS" id="PR00465">
    <property type="entry name" value="EP450IV"/>
</dbReference>
<dbReference type="PANTHER" id="PTHR24305">
    <property type="entry name" value="CYTOCHROME P450"/>
    <property type="match status" value="1"/>
</dbReference>
<dbReference type="GO" id="GO:0005506">
    <property type="term" value="F:iron ion binding"/>
    <property type="evidence" value="ECO:0007669"/>
    <property type="project" value="InterPro"/>
</dbReference>
<dbReference type="Proteomes" id="UP000053593">
    <property type="component" value="Unassembled WGS sequence"/>
</dbReference>
<dbReference type="InterPro" id="IPR036396">
    <property type="entry name" value="Cyt_P450_sf"/>
</dbReference>
<dbReference type="HOGENOM" id="CLU_001570_14_4_1"/>
<proteinExistence type="inferred from homology"/>
<evidence type="ECO:0000256" key="4">
    <source>
        <dbReference type="ARBA" id="ARBA00022723"/>
    </source>
</evidence>
<dbReference type="GO" id="GO:0004497">
    <property type="term" value="F:monooxygenase activity"/>
    <property type="evidence" value="ECO:0007669"/>
    <property type="project" value="UniProtKB-KW"/>
</dbReference>
<dbReference type="InterPro" id="IPR017972">
    <property type="entry name" value="Cyt_P450_CS"/>
</dbReference>
<feature type="binding site" description="axial binding residue" evidence="6">
    <location>
        <position position="436"/>
    </location>
    <ligand>
        <name>heme</name>
        <dbReference type="ChEBI" id="CHEBI:30413"/>
    </ligand>
    <ligandPart>
        <name>Fe</name>
        <dbReference type="ChEBI" id="CHEBI:18248"/>
    </ligandPart>
</feature>